<dbReference type="Proteomes" id="UP001417504">
    <property type="component" value="Unassembled WGS sequence"/>
</dbReference>
<keyword evidence="1" id="KW-0472">Membrane</keyword>
<dbReference type="AlphaFoldDB" id="A0AAP0ENS1"/>
<keyword evidence="1" id="KW-0812">Transmembrane</keyword>
<gene>
    <name evidence="2" type="ORF">Sjap_022362</name>
</gene>
<evidence type="ECO:0000313" key="3">
    <source>
        <dbReference type="Proteomes" id="UP001417504"/>
    </source>
</evidence>
<protein>
    <submittedName>
        <fullName evidence="2">Uncharacterized protein</fullName>
    </submittedName>
</protein>
<reference evidence="2 3" key="1">
    <citation type="submission" date="2024-01" db="EMBL/GenBank/DDBJ databases">
        <title>Genome assemblies of Stephania.</title>
        <authorList>
            <person name="Yang L."/>
        </authorList>
    </citation>
    <scope>NUCLEOTIDE SEQUENCE [LARGE SCALE GENOMIC DNA]</scope>
    <source>
        <strain evidence="2">QJT</strain>
        <tissue evidence="2">Leaf</tissue>
    </source>
</reference>
<accession>A0AAP0ENS1</accession>
<evidence type="ECO:0000256" key="1">
    <source>
        <dbReference type="SAM" id="Phobius"/>
    </source>
</evidence>
<feature type="transmembrane region" description="Helical" evidence="1">
    <location>
        <begin position="12"/>
        <end position="37"/>
    </location>
</feature>
<evidence type="ECO:0000313" key="2">
    <source>
        <dbReference type="EMBL" id="KAK9096865.1"/>
    </source>
</evidence>
<proteinExistence type="predicted"/>
<keyword evidence="1" id="KW-1133">Transmembrane helix</keyword>
<sequence>MFAYKMMLGGPIYKGLLTSTVHFSLTFLLLFCSLLFLREQDNPCGWFGVARVSSETCFLAGDKSSVLLTRVAETT</sequence>
<keyword evidence="3" id="KW-1185">Reference proteome</keyword>
<name>A0AAP0ENS1_9MAGN</name>
<organism evidence="2 3">
    <name type="scientific">Stephania japonica</name>
    <dbReference type="NCBI Taxonomy" id="461633"/>
    <lineage>
        <taxon>Eukaryota</taxon>
        <taxon>Viridiplantae</taxon>
        <taxon>Streptophyta</taxon>
        <taxon>Embryophyta</taxon>
        <taxon>Tracheophyta</taxon>
        <taxon>Spermatophyta</taxon>
        <taxon>Magnoliopsida</taxon>
        <taxon>Ranunculales</taxon>
        <taxon>Menispermaceae</taxon>
        <taxon>Menispermoideae</taxon>
        <taxon>Cissampelideae</taxon>
        <taxon>Stephania</taxon>
    </lineage>
</organism>
<dbReference type="EMBL" id="JBBNAE010000009">
    <property type="protein sequence ID" value="KAK9096865.1"/>
    <property type="molecule type" value="Genomic_DNA"/>
</dbReference>
<comment type="caution">
    <text evidence="2">The sequence shown here is derived from an EMBL/GenBank/DDBJ whole genome shotgun (WGS) entry which is preliminary data.</text>
</comment>